<dbReference type="OrthoDB" id="568137at2759"/>
<feature type="compositionally biased region" description="Low complexity" evidence="1">
    <location>
        <begin position="171"/>
        <end position="181"/>
    </location>
</feature>
<dbReference type="AlphaFoldDB" id="A0A3P7QFR3"/>
<accession>A0A3P7QFR3</accession>
<evidence type="ECO:0000313" key="3">
    <source>
        <dbReference type="Proteomes" id="UP000281553"/>
    </source>
</evidence>
<reference evidence="2 3" key="1">
    <citation type="submission" date="2018-11" db="EMBL/GenBank/DDBJ databases">
        <authorList>
            <consortium name="Pathogen Informatics"/>
        </authorList>
    </citation>
    <scope>NUCLEOTIDE SEQUENCE [LARGE SCALE GENOMIC DNA]</scope>
</reference>
<evidence type="ECO:0000313" key="2">
    <source>
        <dbReference type="EMBL" id="VDN29616.1"/>
    </source>
</evidence>
<sequence length="197" mass="23084">MVDQGSPPYFYLTTEFSGQEHTISFISTRHHYLKVEVRNLSTLEEWHASFTDNCTFKHFQLISVDIEDMTKRTGNFKNFKTSSSLTIDLVSYEDLEALRQTAAKDEVRTMTSKKPADKHRRYLILTYISDFDRTFYPLPLVFVGVPERRKLIAQVHQLREELYNRKEPISSDESSQNQNDQLENRQVDFCSANPCSR</sequence>
<keyword evidence="3" id="KW-1185">Reference proteome</keyword>
<dbReference type="CDD" id="cd22284">
    <property type="entry name" value="HD_CCDC61_N"/>
    <property type="match status" value="1"/>
</dbReference>
<dbReference type="InterPro" id="IPR049733">
    <property type="entry name" value="CCDC61_N"/>
</dbReference>
<name>A0A3P7QFR3_DIBLA</name>
<dbReference type="Proteomes" id="UP000281553">
    <property type="component" value="Unassembled WGS sequence"/>
</dbReference>
<evidence type="ECO:0000256" key="1">
    <source>
        <dbReference type="SAM" id="MobiDB-lite"/>
    </source>
</evidence>
<protein>
    <submittedName>
        <fullName evidence="2">Uncharacterized protein</fullName>
    </submittedName>
</protein>
<proteinExistence type="predicted"/>
<gene>
    <name evidence="2" type="ORF">DILT_LOCUS15398</name>
</gene>
<feature type="region of interest" description="Disordered" evidence="1">
    <location>
        <begin position="166"/>
        <end position="185"/>
    </location>
</feature>
<organism evidence="2 3">
    <name type="scientific">Dibothriocephalus latus</name>
    <name type="common">Fish tapeworm</name>
    <name type="synonym">Diphyllobothrium latum</name>
    <dbReference type="NCBI Taxonomy" id="60516"/>
    <lineage>
        <taxon>Eukaryota</taxon>
        <taxon>Metazoa</taxon>
        <taxon>Spiralia</taxon>
        <taxon>Lophotrochozoa</taxon>
        <taxon>Platyhelminthes</taxon>
        <taxon>Cestoda</taxon>
        <taxon>Eucestoda</taxon>
        <taxon>Diphyllobothriidea</taxon>
        <taxon>Diphyllobothriidae</taxon>
        <taxon>Dibothriocephalus</taxon>
    </lineage>
</organism>
<dbReference type="EMBL" id="UYRU01078903">
    <property type="protein sequence ID" value="VDN29616.1"/>
    <property type="molecule type" value="Genomic_DNA"/>
</dbReference>